<dbReference type="RefSeq" id="WP_027842480.1">
    <property type="nucleotide sequence ID" value="NZ_LMTZ01000088.1"/>
</dbReference>
<evidence type="ECO:0000256" key="1">
    <source>
        <dbReference type="SAM" id="Coils"/>
    </source>
</evidence>
<dbReference type="Pfam" id="PF14105">
    <property type="entry name" value="DUF4278"/>
    <property type="match status" value="1"/>
</dbReference>
<reference evidence="2 3" key="1">
    <citation type="journal article" date="2015" name="Genome Announc.">
        <title>Draft Genome of the Euendolithic (true boring) Cyanobacterium Mastigocoleus testarum strain BC008.</title>
        <authorList>
            <person name="Guida B.S."/>
            <person name="Garcia-Pichel F."/>
        </authorList>
    </citation>
    <scope>NUCLEOTIDE SEQUENCE [LARGE SCALE GENOMIC DNA]</scope>
    <source>
        <strain evidence="2 3">BC008</strain>
    </source>
</reference>
<keyword evidence="3" id="KW-1185">Reference proteome</keyword>
<dbReference type="EMBL" id="LMTZ01000088">
    <property type="protein sequence ID" value="KST67349.1"/>
    <property type="molecule type" value="Genomic_DNA"/>
</dbReference>
<sequence length="105" mass="11948">MKLKYRGVTYEYNPATLETTEGEVGGKYRGLDWRFRNLKKPPVLQPSVNLTYRGVAYNNHPIASEEEAATKVNEKARQLMLNKEKAADNRAVSMLYRLAQESGLV</sequence>
<dbReference type="AlphaFoldDB" id="A0A0V7ZRS2"/>
<dbReference type="InterPro" id="IPR025458">
    <property type="entry name" value="DUF4278"/>
</dbReference>
<dbReference type="Proteomes" id="UP000053372">
    <property type="component" value="Unassembled WGS sequence"/>
</dbReference>
<feature type="coiled-coil region" evidence="1">
    <location>
        <begin position="62"/>
        <end position="89"/>
    </location>
</feature>
<name>A0A0V7ZRS2_9CYAN</name>
<proteinExistence type="predicted"/>
<evidence type="ECO:0000313" key="3">
    <source>
        <dbReference type="Proteomes" id="UP000053372"/>
    </source>
</evidence>
<gene>
    <name evidence="2" type="ORF">BC008_29580</name>
</gene>
<comment type="caution">
    <text evidence="2">The sequence shown here is derived from an EMBL/GenBank/DDBJ whole genome shotgun (WGS) entry which is preliminary data.</text>
</comment>
<evidence type="ECO:0008006" key="4">
    <source>
        <dbReference type="Google" id="ProtNLM"/>
    </source>
</evidence>
<protein>
    <recommendedName>
        <fullName evidence="4">DUF4278 domain-containing protein</fullName>
    </recommendedName>
</protein>
<keyword evidence="1" id="KW-0175">Coiled coil</keyword>
<organism evidence="2 3">
    <name type="scientific">Mastigocoleus testarum BC008</name>
    <dbReference type="NCBI Taxonomy" id="371196"/>
    <lineage>
        <taxon>Bacteria</taxon>
        <taxon>Bacillati</taxon>
        <taxon>Cyanobacteriota</taxon>
        <taxon>Cyanophyceae</taxon>
        <taxon>Nostocales</taxon>
        <taxon>Hapalosiphonaceae</taxon>
        <taxon>Mastigocoleus</taxon>
    </lineage>
</organism>
<evidence type="ECO:0000313" key="2">
    <source>
        <dbReference type="EMBL" id="KST67349.1"/>
    </source>
</evidence>
<dbReference type="OrthoDB" id="515032at2"/>
<accession>A0A0V7ZRS2</accession>